<accession>A0A498D7V0</accession>
<dbReference type="Gene3D" id="1.10.3720.10">
    <property type="entry name" value="MetI-like"/>
    <property type="match status" value="1"/>
</dbReference>
<feature type="domain" description="ABC transmembrane type-1" evidence="8">
    <location>
        <begin position="57"/>
        <end position="237"/>
    </location>
</feature>
<feature type="transmembrane region" description="Helical" evidence="7">
    <location>
        <begin position="122"/>
        <end position="142"/>
    </location>
</feature>
<dbReference type="PROSITE" id="PS50928">
    <property type="entry name" value="ABC_TM1"/>
    <property type="match status" value="1"/>
</dbReference>
<evidence type="ECO:0000256" key="1">
    <source>
        <dbReference type="ARBA" id="ARBA00004651"/>
    </source>
</evidence>
<evidence type="ECO:0000256" key="3">
    <source>
        <dbReference type="ARBA" id="ARBA00022475"/>
    </source>
</evidence>
<comment type="subcellular location">
    <subcellularLocation>
        <location evidence="1 7">Cell membrane</location>
        <topology evidence="1 7">Multi-pass membrane protein</topology>
    </subcellularLocation>
</comment>
<comment type="caution">
    <text evidence="9">The sequence shown here is derived from an EMBL/GenBank/DDBJ whole genome shotgun (WGS) entry which is preliminary data.</text>
</comment>
<proteinExistence type="inferred from homology"/>
<keyword evidence="6 7" id="KW-0472">Membrane</keyword>
<evidence type="ECO:0000256" key="7">
    <source>
        <dbReference type="RuleBase" id="RU363032"/>
    </source>
</evidence>
<dbReference type="Pfam" id="PF00528">
    <property type="entry name" value="BPD_transp_1"/>
    <property type="match status" value="1"/>
</dbReference>
<keyword evidence="3" id="KW-1003">Cell membrane</keyword>
<organism evidence="9 10">
    <name type="scientific">Oceanobacillus piezotolerans</name>
    <dbReference type="NCBI Taxonomy" id="2448030"/>
    <lineage>
        <taxon>Bacteria</taxon>
        <taxon>Bacillati</taxon>
        <taxon>Bacillota</taxon>
        <taxon>Bacilli</taxon>
        <taxon>Bacillales</taxon>
        <taxon>Bacillaceae</taxon>
        <taxon>Oceanobacillus</taxon>
    </lineage>
</organism>
<dbReference type="Proteomes" id="UP000270219">
    <property type="component" value="Unassembled WGS sequence"/>
</dbReference>
<feature type="transmembrane region" description="Helical" evidence="7">
    <location>
        <begin position="163"/>
        <end position="186"/>
    </location>
</feature>
<keyword evidence="5 7" id="KW-1133">Transmembrane helix</keyword>
<comment type="similarity">
    <text evidence="7">Belongs to the binding-protein-dependent transport system permease family.</text>
</comment>
<sequence length="252" mass="27890">MKWNIVIKRVLFLLVILAIWQIIFSMEVFPAVTFPSPVKVFTALYEGFASGDFVFALLASFKHLFSGMSLAILFGTIIGVILGKSKQADETAGMYLIALQSIPSIVWVPLAIMLFGFTEFSVVFVIVLGGTFVMAMNVRSAIRNVPPQMVRAARTMGTKGFALFYRVEVPASIPYFMSGLRLAWAFSWRALMAGELLSNGPGLGYTLSYAQDYARMDQVIGIIIIIGVIGALVDHFVFSKMEKTVMKRWGLL</sequence>
<evidence type="ECO:0000313" key="9">
    <source>
        <dbReference type="EMBL" id="RLL46785.1"/>
    </source>
</evidence>
<feature type="transmembrane region" description="Helical" evidence="7">
    <location>
        <begin position="219"/>
        <end position="238"/>
    </location>
</feature>
<dbReference type="InterPro" id="IPR035906">
    <property type="entry name" value="MetI-like_sf"/>
</dbReference>
<dbReference type="AlphaFoldDB" id="A0A498D7V0"/>
<keyword evidence="10" id="KW-1185">Reference proteome</keyword>
<dbReference type="EMBL" id="RCHR01000002">
    <property type="protein sequence ID" value="RLL46785.1"/>
    <property type="molecule type" value="Genomic_DNA"/>
</dbReference>
<dbReference type="OrthoDB" id="9796361at2"/>
<protein>
    <submittedName>
        <fullName evidence="9">ABC transporter permease</fullName>
    </submittedName>
</protein>
<feature type="transmembrane region" description="Helical" evidence="7">
    <location>
        <begin position="95"/>
        <end position="116"/>
    </location>
</feature>
<keyword evidence="2 7" id="KW-0813">Transport</keyword>
<dbReference type="InterPro" id="IPR000515">
    <property type="entry name" value="MetI-like"/>
</dbReference>
<name>A0A498D7V0_9BACI</name>
<evidence type="ECO:0000256" key="5">
    <source>
        <dbReference type="ARBA" id="ARBA00022989"/>
    </source>
</evidence>
<dbReference type="RefSeq" id="WP_121522036.1">
    <property type="nucleotide sequence ID" value="NZ_RCHR01000002.1"/>
</dbReference>
<reference evidence="9 10" key="1">
    <citation type="submission" date="2018-10" db="EMBL/GenBank/DDBJ databases">
        <title>Oceanobacillus sp. YLB-02 draft genome.</title>
        <authorList>
            <person name="Yu L."/>
        </authorList>
    </citation>
    <scope>NUCLEOTIDE SEQUENCE [LARGE SCALE GENOMIC DNA]</scope>
    <source>
        <strain evidence="9 10">YLB-02</strain>
    </source>
</reference>
<dbReference type="PANTHER" id="PTHR30151">
    <property type="entry name" value="ALKANE SULFONATE ABC TRANSPORTER-RELATED, MEMBRANE SUBUNIT"/>
    <property type="match status" value="1"/>
</dbReference>
<dbReference type="PANTHER" id="PTHR30151:SF40">
    <property type="entry name" value="TRANSPORT SYSTEM INTEGRAL MEMBRANE PROTEIN"/>
    <property type="match status" value="1"/>
</dbReference>
<evidence type="ECO:0000256" key="2">
    <source>
        <dbReference type="ARBA" id="ARBA00022448"/>
    </source>
</evidence>
<dbReference type="SUPFAM" id="SSF161098">
    <property type="entry name" value="MetI-like"/>
    <property type="match status" value="1"/>
</dbReference>
<dbReference type="GO" id="GO:0005886">
    <property type="term" value="C:plasma membrane"/>
    <property type="evidence" value="ECO:0007669"/>
    <property type="project" value="UniProtKB-SubCell"/>
</dbReference>
<evidence type="ECO:0000256" key="6">
    <source>
        <dbReference type="ARBA" id="ARBA00023136"/>
    </source>
</evidence>
<evidence type="ECO:0000313" key="10">
    <source>
        <dbReference type="Proteomes" id="UP000270219"/>
    </source>
</evidence>
<dbReference type="GO" id="GO:0055085">
    <property type="term" value="P:transmembrane transport"/>
    <property type="evidence" value="ECO:0007669"/>
    <property type="project" value="InterPro"/>
</dbReference>
<gene>
    <name evidence="9" type="ORF">D8M04_06170</name>
</gene>
<evidence type="ECO:0000256" key="4">
    <source>
        <dbReference type="ARBA" id="ARBA00022692"/>
    </source>
</evidence>
<evidence type="ECO:0000259" key="8">
    <source>
        <dbReference type="PROSITE" id="PS50928"/>
    </source>
</evidence>
<feature type="transmembrane region" description="Helical" evidence="7">
    <location>
        <begin position="64"/>
        <end position="83"/>
    </location>
</feature>
<dbReference type="CDD" id="cd06261">
    <property type="entry name" value="TM_PBP2"/>
    <property type="match status" value="1"/>
</dbReference>
<keyword evidence="4 7" id="KW-0812">Transmembrane</keyword>